<accession>A0A134CD07</accession>
<dbReference type="PATRIC" id="fig|1588748.3.peg.1369"/>
<evidence type="ECO:0000313" key="5">
    <source>
        <dbReference type="Proteomes" id="UP000242958"/>
    </source>
</evidence>
<evidence type="ECO:0000313" key="2">
    <source>
        <dbReference type="EMBL" id="KXB90102.1"/>
    </source>
</evidence>
<dbReference type="Proteomes" id="UP000070160">
    <property type="component" value="Unassembled WGS sequence"/>
</dbReference>
<proteinExistence type="predicted"/>
<keyword evidence="4" id="KW-1185">Reference proteome</keyword>
<evidence type="ECO:0000256" key="1">
    <source>
        <dbReference type="SAM" id="Phobius"/>
    </source>
</evidence>
<name>A0A134CD07_9FIRM</name>
<keyword evidence="1" id="KW-0472">Membrane</keyword>
<keyword evidence="1" id="KW-1133">Transmembrane helix</keyword>
<dbReference type="EMBL" id="LSDT01000050">
    <property type="protein sequence ID" value="KXB90102.1"/>
    <property type="molecule type" value="Genomic_DNA"/>
</dbReference>
<accession>A0A2J8BBE3</accession>
<comment type="caution">
    <text evidence="2">The sequence shown here is derived from an EMBL/GenBank/DDBJ whole genome shotgun (WGS) entry which is preliminary data.</text>
</comment>
<feature type="transmembrane region" description="Helical" evidence="1">
    <location>
        <begin position="12"/>
        <end position="35"/>
    </location>
</feature>
<dbReference type="STRING" id="1588748.HMPREF3182_01414"/>
<dbReference type="AlphaFoldDB" id="A0A134CD07"/>
<keyword evidence="1" id="KW-0812">Transmembrane</keyword>
<dbReference type="Proteomes" id="UP000242958">
    <property type="component" value="Unassembled WGS sequence"/>
</dbReference>
<gene>
    <name evidence="3" type="ORF">CAL30_02085</name>
    <name evidence="2" type="ORF">HMPREF3182_01414</name>
</gene>
<evidence type="ECO:0000313" key="3">
    <source>
        <dbReference type="EMBL" id="PNH22077.1"/>
    </source>
</evidence>
<dbReference type="RefSeq" id="WP_007392546.1">
    <property type="nucleotide sequence ID" value="NZ_KQ960955.1"/>
</dbReference>
<evidence type="ECO:0000313" key="4">
    <source>
        <dbReference type="Proteomes" id="UP000070160"/>
    </source>
</evidence>
<dbReference type="EMBL" id="NFMF01000003">
    <property type="protein sequence ID" value="PNH22077.1"/>
    <property type="molecule type" value="Genomic_DNA"/>
</dbReference>
<protein>
    <submittedName>
        <fullName evidence="2">Uncharacterized protein</fullName>
    </submittedName>
</protein>
<reference evidence="2" key="1">
    <citation type="submission" date="2016-01" db="EMBL/GenBank/DDBJ databases">
        <authorList>
            <person name="Oliw E.H."/>
        </authorList>
    </citation>
    <scope>NUCLEOTIDE SEQUENCE [LARGE SCALE GENOMIC DNA]</scope>
    <source>
        <strain evidence="2">KA00182</strain>
    </source>
</reference>
<reference evidence="4" key="2">
    <citation type="submission" date="2016-01" db="EMBL/GenBank/DDBJ databases">
        <authorList>
            <person name="Mitreva M."/>
            <person name="Pepin K.H."/>
            <person name="Mihindukulasuriya K.A."/>
            <person name="Fulton R."/>
            <person name="Fronick C."/>
            <person name="O'Laughlin M."/>
            <person name="Miner T."/>
            <person name="Herter B."/>
            <person name="Rosa B.A."/>
            <person name="Cordes M."/>
            <person name="Tomlinson C."/>
            <person name="Wollam A."/>
            <person name="Palsikar V.B."/>
            <person name="Mardis E.R."/>
            <person name="Wilson R.K."/>
        </authorList>
    </citation>
    <scope>NUCLEOTIDE SEQUENCE [LARGE SCALE GENOMIC DNA]</scope>
    <source>
        <strain evidence="4">KA00182</strain>
    </source>
</reference>
<organism evidence="2 4">
    <name type="scientific">Megasphaera hutchinsoni</name>
    <dbReference type="NCBI Taxonomy" id="1588748"/>
    <lineage>
        <taxon>Bacteria</taxon>
        <taxon>Bacillati</taxon>
        <taxon>Bacillota</taxon>
        <taxon>Negativicutes</taxon>
        <taxon>Veillonellales</taxon>
        <taxon>Veillonellaceae</taxon>
        <taxon>Megasphaera</taxon>
    </lineage>
</organism>
<sequence>MEGIRVKGNGFLTWYALWLGFLLVFLSTGTTYLAMQYLKQVPYRKISMQLEYDVFSLLSDCIAEIQGKAIGEDKTDFLARPVQEWKKAHPEQFIYREHTYQDPHFNGYPIKGEIHIRLYDTKNRIGKAGTVQTETRKNEDGTFHTVIISVVRR</sequence>
<reference evidence="3 5" key="3">
    <citation type="submission" date="2017-05" db="EMBL/GenBank/DDBJ databases">
        <authorList>
            <person name="Song R."/>
            <person name="Chenine A.L."/>
            <person name="Ruprecht R.M."/>
        </authorList>
    </citation>
    <scope>NUCLEOTIDE SEQUENCE [LARGE SCALE GENOMIC DNA]</scope>
    <source>
        <strain evidence="3 5">KA00229</strain>
    </source>
</reference>